<feature type="transmembrane region" description="Helical" evidence="12">
    <location>
        <begin position="12"/>
        <end position="33"/>
    </location>
</feature>
<dbReference type="GO" id="GO:0005886">
    <property type="term" value="C:plasma membrane"/>
    <property type="evidence" value="ECO:0007669"/>
    <property type="project" value="UniProtKB-SubCell"/>
</dbReference>
<evidence type="ECO:0000256" key="4">
    <source>
        <dbReference type="ARBA" id="ARBA00022692"/>
    </source>
</evidence>
<keyword evidence="6 12" id="KW-0472">Membrane</keyword>
<evidence type="ECO:0000256" key="12">
    <source>
        <dbReference type="SAM" id="Phobius"/>
    </source>
</evidence>
<dbReference type="PROSITE" id="PS50198">
    <property type="entry name" value="PPIC_PPIASE_2"/>
    <property type="match status" value="1"/>
</dbReference>
<name>W0NZM2_BUCMP</name>
<keyword evidence="2" id="KW-1003">Cell membrane</keyword>
<dbReference type="Proteomes" id="UP000019087">
    <property type="component" value="Chromosome"/>
</dbReference>
<accession>W0NZM2</accession>
<sequence length="623" mass="74281">MTKYFKLRSTHIIVKCILGMIILSLVFSTLNMYRNQDFEKYIAIVNGEKISFKTFQNMYLIEKEKQKKIFGKNFFKLSHNKKFMKETYDYILSQLINNVLLEQYTKKMKLHVNEFKIKEIILNSPIFQKDKKFNKEKYFNYLASINLNNHEYINIIKTKINTQNLINTIEKTNFILEDEQKNIINLLSQERNIKRATLKIDSSINKQNVTDAELKKYFHEHEHNFYIPEKFKISFVELKSDNFNTNCSKQEIYQWYLKNIKKYSTKEKRKYSIIQSKNETDAISILSELNQKPENFSKIAKEKSTDPISSKKGGDIGWISIDLIPYEIKNANLNRKKEISNIIPFHNNFLIIKLDDILFSRQKTINEVYNTIKKEIKNKKSLDLYNNLKNQIYEVIKKNPNQLNSTLIKSNIFFKDTNWFDKNSIPKVLNIPILKKAIFNKKLFKKYNGKIETNSIFFILKNNQSFLIKIIDFQNRKKETFNNVKEKITQKLQIIKAIKENKVRSEKIIFELKKGNTNLFKQSKLHFGKTETISRYNEQPITSIVFSLPHPKKGKKIYALYQDKNKNFVIILLQKVYNKNFSKKEKKIILEYLEKNNTEIIFNSILRNLYEKSTIKYGEKQEI</sequence>
<evidence type="ECO:0000256" key="6">
    <source>
        <dbReference type="ARBA" id="ARBA00023136"/>
    </source>
</evidence>
<evidence type="ECO:0000256" key="11">
    <source>
        <dbReference type="PROSITE-ProRule" id="PRU00278"/>
    </source>
</evidence>
<keyword evidence="5 12" id="KW-1133">Transmembrane helix</keyword>
<dbReference type="InterPro" id="IPR000297">
    <property type="entry name" value="PPIase_PpiC"/>
</dbReference>
<dbReference type="PATRIC" id="fig|1009856.3.peg.467"/>
<keyword evidence="4 12" id="KW-0812">Transmembrane</keyword>
<dbReference type="PANTHER" id="PTHR47529:SF1">
    <property type="entry name" value="PERIPLASMIC CHAPERONE PPID"/>
    <property type="match status" value="1"/>
</dbReference>
<dbReference type="SUPFAM" id="SSF54534">
    <property type="entry name" value="FKBP-like"/>
    <property type="match status" value="1"/>
</dbReference>
<evidence type="ECO:0000259" key="13">
    <source>
        <dbReference type="PROSITE" id="PS50198"/>
    </source>
</evidence>
<dbReference type="HOGENOM" id="CLU_023843_1_1_6"/>
<keyword evidence="11" id="KW-0697">Rotamase</keyword>
<dbReference type="InterPro" id="IPR046357">
    <property type="entry name" value="PPIase_dom_sf"/>
</dbReference>
<organism evidence="14 15">
    <name type="scientific">Buchnera aphidicola str. USDA</name>
    <name type="common">Myzus persicae</name>
    <dbReference type="NCBI Taxonomy" id="1009856"/>
    <lineage>
        <taxon>Bacteria</taxon>
        <taxon>Pseudomonadati</taxon>
        <taxon>Pseudomonadota</taxon>
        <taxon>Gammaproteobacteria</taxon>
        <taxon>Enterobacterales</taxon>
        <taxon>Erwiniaceae</taxon>
        <taxon>Buchnera</taxon>
    </lineage>
</organism>
<dbReference type="GO" id="GO:0003755">
    <property type="term" value="F:peptidyl-prolyl cis-trans isomerase activity"/>
    <property type="evidence" value="ECO:0007669"/>
    <property type="project" value="UniProtKB-KW"/>
</dbReference>
<comment type="similarity">
    <text evidence="8">Belongs to the PpiD chaperone family.</text>
</comment>
<keyword evidence="7" id="KW-0143">Chaperone</keyword>
<dbReference type="PANTHER" id="PTHR47529">
    <property type="entry name" value="PEPTIDYL-PROLYL CIS-TRANS ISOMERASE D"/>
    <property type="match status" value="1"/>
</dbReference>
<reference evidence="14 15" key="1">
    <citation type="journal article" date="2013" name="BMC Genomics">
        <title>Comparative analysis of genome sequences from four strains of the Buchnera aphidicola Mp endosymbion of the green peach aphid, Myzus persicae.</title>
        <authorList>
            <person name="Jiang Z."/>
            <person name="Jones D.H."/>
            <person name="Khuri S."/>
            <person name="Tsinoremas N.F."/>
            <person name="Wyss T."/>
            <person name="Jander G."/>
            <person name="Wilson A.C."/>
        </authorList>
    </citation>
    <scope>NUCLEOTIDE SEQUENCE [LARGE SCALE GENOMIC DNA]</scope>
    <source>
        <strain evidence="15">str. USDA (Myzus persicae)</strain>
    </source>
</reference>
<gene>
    <name evidence="14" type="primary">ppid</name>
    <name evidence="14" type="ORF">BUMPUSDA_CDS00122</name>
</gene>
<dbReference type="NCBIfam" id="NF008054">
    <property type="entry name" value="PRK10788.1"/>
    <property type="match status" value="1"/>
</dbReference>
<evidence type="ECO:0000256" key="10">
    <source>
        <dbReference type="ARBA" id="ARBA00042775"/>
    </source>
</evidence>
<dbReference type="Gene3D" id="3.10.50.40">
    <property type="match status" value="1"/>
</dbReference>
<dbReference type="Pfam" id="PF13145">
    <property type="entry name" value="Rotamase_2"/>
    <property type="match status" value="1"/>
</dbReference>
<evidence type="ECO:0000313" key="14">
    <source>
        <dbReference type="EMBL" id="AHG59919.1"/>
    </source>
</evidence>
<dbReference type="InterPro" id="IPR052029">
    <property type="entry name" value="PpiD_chaperone"/>
</dbReference>
<feature type="domain" description="PpiC" evidence="13">
    <location>
        <begin position="266"/>
        <end position="356"/>
    </location>
</feature>
<evidence type="ECO:0000256" key="5">
    <source>
        <dbReference type="ARBA" id="ARBA00022989"/>
    </source>
</evidence>
<evidence type="ECO:0000256" key="1">
    <source>
        <dbReference type="ARBA" id="ARBA00004382"/>
    </source>
</evidence>
<evidence type="ECO:0000256" key="3">
    <source>
        <dbReference type="ARBA" id="ARBA00022519"/>
    </source>
</evidence>
<proteinExistence type="inferred from homology"/>
<dbReference type="InterPro" id="IPR027304">
    <property type="entry name" value="Trigger_fact/SurA_dom_sf"/>
</dbReference>
<evidence type="ECO:0000256" key="2">
    <source>
        <dbReference type="ARBA" id="ARBA00022475"/>
    </source>
</evidence>
<dbReference type="KEGG" id="bapu:BUMPUSDA_CDS00122"/>
<dbReference type="AlphaFoldDB" id="W0NZM2"/>
<protein>
    <recommendedName>
        <fullName evidence="9">Periplasmic chaperone PpiD</fullName>
    </recommendedName>
    <alternativeName>
        <fullName evidence="10">Periplasmic folding chaperone</fullName>
    </alternativeName>
</protein>
<evidence type="ECO:0000313" key="15">
    <source>
        <dbReference type="Proteomes" id="UP000019087"/>
    </source>
</evidence>
<evidence type="ECO:0000256" key="9">
    <source>
        <dbReference type="ARBA" id="ARBA00040743"/>
    </source>
</evidence>
<dbReference type="EMBL" id="CP002697">
    <property type="protein sequence ID" value="AHG59919.1"/>
    <property type="molecule type" value="Genomic_DNA"/>
</dbReference>
<keyword evidence="3" id="KW-0997">Cell inner membrane</keyword>
<evidence type="ECO:0000256" key="8">
    <source>
        <dbReference type="ARBA" id="ARBA00038408"/>
    </source>
</evidence>
<dbReference type="Pfam" id="PF13624">
    <property type="entry name" value="SurA_N_3"/>
    <property type="match status" value="1"/>
</dbReference>
<evidence type="ECO:0000256" key="7">
    <source>
        <dbReference type="ARBA" id="ARBA00023186"/>
    </source>
</evidence>
<dbReference type="Gene3D" id="1.10.4030.10">
    <property type="entry name" value="Porin chaperone SurA, peptide-binding domain"/>
    <property type="match status" value="1"/>
</dbReference>
<dbReference type="RefSeq" id="WP_025369102.1">
    <property type="nucleotide sequence ID" value="NZ_CP002697.1"/>
</dbReference>
<dbReference type="SUPFAM" id="SSF109998">
    <property type="entry name" value="Triger factor/SurA peptide-binding domain-like"/>
    <property type="match status" value="1"/>
</dbReference>
<keyword evidence="11" id="KW-0413">Isomerase</keyword>
<comment type="subcellular location">
    <subcellularLocation>
        <location evidence="1">Cell inner membrane</location>
        <topology evidence="1">Single-pass type II membrane protein</topology>
        <orientation evidence="1">Periplasmic side</orientation>
    </subcellularLocation>
</comment>